<dbReference type="SUPFAM" id="SSF55781">
    <property type="entry name" value="GAF domain-like"/>
    <property type="match status" value="1"/>
</dbReference>
<dbReference type="RefSeq" id="WP_191615921.1">
    <property type="nucleotide sequence ID" value="NZ_JACYFG010000006.1"/>
</dbReference>
<reference evidence="2" key="1">
    <citation type="submission" date="2020-09" db="EMBL/GenBank/DDBJ databases">
        <title>Pelagicoccus enzymogenes sp. nov. with an EPS production, isolated from marine sediment.</title>
        <authorList>
            <person name="Feng X."/>
        </authorList>
    </citation>
    <scope>NUCLEOTIDE SEQUENCE</scope>
    <source>
        <strain evidence="2">NFK12</strain>
    </source>
</reference>
<keyword evidence="3" id="KW-1185">Reference proteome</keyword>
<evidence type="ECO:0000313" key="2">
    <source>
        <dbReference type="EMBL" id="MBD5778793.1"/>
    </source>
</evidence>
<dbReference type="InterPro" id="IPR016032">
    <property type="entry name" value="Sig_transdc_resp-reg_C-effctor"/>
</dbReference>
<dbReference type="SUPFAM" id="SSF46894">
    <property type="entry name" value="C-terminal effector domain of the bipartite response regulators"/>
    <property type="match status" value="1"/>
</dbReference>
<protein>
    <recommendedName>
        <fullName evidence="1">HTH luxR-type domain-containing protein</fullName>
    </recommendedName>
</protein>
<comment type="caution">
    <text evidence="2">The sequence shown here is derived from an EMBL/GenBank/DDBJ whole genome shotgun (WGS) entry which is preliminary data.</text>
</comment>
<evidence type="ECO:0000313" key="3">
    <source>
        <dbReference type="Proteomes" id="UP000622317"/>
    </source>
</evidence>
<dbReference type="Proteomes" id="UP000622317">
    <property type="component" value="Unassembled WGS sequence"/>
</dbReference>
<proteinExistence type="predicted"/>
<feature type="domain" description="HTH luxR-type" evidence="1">
    <location>
        <begin position="202"/>
        <end position="259"/>
    </location>
</feature>
<dbReference type="GO" id="GO:0006355">
    <property type="term" value="P:regulation of DNA-templated transcription"/>
    <property type="evidence" value="ECO:0007669"/>
    <property type="project" value="InterPro"/>
</dbReference>
<name>A0A927F5J6_9BACT</name>
<sequence>MSYEIRESDFRVLRDFGRHLSLLLHRDELSECTLLYLNRLIPSDCVCWNEWTPAFTFLKESHVTESHRSRIGRLIPSLVENLKHHPVITHVGWHRLLPHPYRLSDYQCDAFFRDNPLYQEVYRHLEARYQLAFPFCTTSTTEFLLILNRRYRDFTEHERQLLQTAGQIVAPFLHRMHAKEIAQRKAEIVAVIMEQTYGLLHLDTLSPGELLLLKALAAGQSVSEVATARHIRRDTLSRQLSAAREKLKLTSNKELLATLRSDSPLNTTDPK</sequence>
<dbReference type="InterPro" id="IPR000792">
    <property type="entry name" value="Tscrpt_reg_LuxR_C"/>
</dbReference>
<evidence type="ECO:0000259" key="1">
    <source>
        <dbReference type="SMART" id="SM00421"/>
    </source>
</evidence>
<dbReference type="InterPro" id="IPR036388">
    <property type="entry name" value="WH-like_DNA-bd_sf"/>
</dbReference>
<dbReference type="GO" id="GO:0003677">
    <property type="term" value="F:DNA binding"/>
    <property type="evidence" value="ECO:0007669"/>
    <property type="project" value="InterPro"/>
</dbReference>
<gene>
    <name evidence="2" type="ORF">IEN85_04770</name>
</gene>
<accession>A0A927F5J6</accession>
<dbReference type="SMART" id="SM00421">
    <property type="entry name" value="HTH_LUXR"/>
    <property type="match status" value="1"/>
</dbReference>
<dbReference type="Gene3D" id="1.10.10.10">
    <property type="entry name" value="Winged helix-like DNA-binding domain superfamily/Winged helix DNA-binding domain"/>
    <property type="match status" value="1"/>
</dbReference>
<dbReference type="AlphaFoldDB" id="A0A927F5J6"/>
<dbReference type="EMBL" id="JACYFG010000006">
    <property type="protein sequence ID" value="MBD5778793.1"/>
    <property type="molecule type" value="Genomic_DNA"/>
</dbReference>
<organism evidence="2 3">
    <name type="scientific">Pelagicoccus enzymogenes</name>
    <dbReference type="NCBI Taxonomy" id="2773457"/>
    <lineage>
        <taxon>Bacteria</taxon>
        <taxon>Pseudomonadati</taxon>
        <taxon>Verrucomicrobiota</taxon>
        <taxon>Opitutia</taxon>
        <taxon>Puniceicoccales</taxon>
        <taxon>Pelagicoccaceae</taxon>
        <taxon>Pelagicoccus</taxon>
    </lineage>
</organism>